<dbReference type="Gene3D" id="1.50.10.10">
    <property type="match status" value="1"/>
</dbReference>
<evidence type="ECO:0000256" key="1">
    <source>
        <dbReference type="PIRSR" id="PIRSR607822-1"/>
    </source>
</evidence>
<dbReference type="SMART" id="SM01260">
    <property type="entry name" value="LANC_like"/>
    <property type="match status" value="1"/>
</dbReference>
<dbReference type="InterPro" id="IPR012341">
    <property type="entry name" value="6hp_glycosidase-like_sf"/>
</dbReference>
<evidence type="ECO:0000313" key="2">
    <source>
        <dbReference type="EMBL" id="KAF1959253.1"/>
    </source>
</evidence>
<dbReference type="EMBL" id="ML976985">
    <property type="protein sequence ID" value="KAF1959253.1"/>
    <property type="molecule type" value="Genomic_DNA"/>
</dbReference>
<evidence type="ECO:0008006" key="4">
    <source>
        <dbReference type="Google" id="ProtNLM"/>
    </source>
</evidence>
<keyword evidence="3" id="KW-1185">Reference proteome</keyword>
<feature type="binding site" evidence="1">
    <location>
        <position position="268"/>
    </location>
    <ligand>
        <name>Zn(2+)</name>
        <dbReference type="ChEBI" id="CHEBI:29105"/>
    </ligand>
</feature>
<name>A0A6A5U285_9PLEO</name>
<dbReference type="PRINTS" id="PR01950">
    <property type="entry name" value="LANCSUPER"/>
</dbReference>
<dbReference type="PANTHER" id="PTHR12736">
    <property type="entry name" value="LANC-LIKE PROTEIN"/>
    <property type="match status" value="1"/>
</dbReference>
<keyword evidence="1" id="KW-0479">Metal-binding</keyword>
<dbReference type="SUPFAM" id="SSF158745">
    <property type="entry name" value="LanC-like"/>
    <property type="match status" value="1"/>
</dbReference>
<dbReference type="AlphaFoldDB" id="A0A6A5U285"/>
<gene>
    <name evidence="2" type="ORF">CC80DRAFT_514527</name>
</gene>
<dbReference type="InterPro" id="IPR007822">
    <property type="entry name" value="LANC-like"/>
</dbReference>
<dbReference type="Pfam" id="PF05147">
    <property type="entry name" value="LANC_like"/>
    <property type="match status" value="1"/>
</dbReference>
<protein>
    <recommendedName>
        <fullName evidence="4">Lanthionine synthetase C-like protein-like protein 1</fullName>
    </recommendedName>
</protein>
<proteinExistence type="predicted"/>
<feature type="binding site" evidence="1">
    <location>
        <position position="317"/>
    </location>
    <ligand>
        <name>Zn(2+)</name>
        <dbReference type="ChEBI" id="CHEBI:29105"/>
    </ligand>
</feature>
<dbReference type="GO" id="GO:0005975">
    <property type="term" value="P:carbohydrate metabolic process"/>
    <property type="evidence" value="ECO:0007669"/>
    <property type="project" value="InterPro"/>
</dbReference>
<keyword evidence="1" id="KW-0862">Zinc</keyword>
<dbReference type="GO" id="GO:0046872">
    <property type="term" value="F:metal ion binding"/>
    <property type="evidence" value="ECO:0007669"/>
    <property type="project" value="UniProtKB-KW"/>
</dbReference>
<dbReference type="GO" id="GO:0031179">
    <property type="term" value="P:peptide modification"/>
    <property type="evidence" value="ECO:0007669"/>
    <property type="project" value="InterPro"/>
</dbReference>
<dbReference type="OrthoDB" id="10257263at2759"/>
<organism evidence="2 3">
    <name type="scientific">Byssothecium circinans</name>
    <dbReference type="NCBI Taxonomy" id="147558"/>
    <lineage>
        <taxon>Eukaryota</taxon>
        <taxon>Fungi</taxon>
        <taxon>Dikarya</taxon>
        <taxon>Ascomycota</taxon>
        <taxon>Pezizomycotina</taxon>
        <taxon>Dothideomycetes</taxon>
        <taxon>Pleosporomycetidae</taxon>
        <taxon>Pleosporales</taxon>
        <taxon>Massarineae</taxon>
        <taxon>Massarinaceae</taxon>
        <taxon>Byssothecium</taxon>
    </lineage>
</organism>
<reference evidence="2" key="1">
    <citation type="journal article" date="2020" name="Stud. Mycol.">
        <title>101 Dothideomycetes genomes: a test case for predicting lifestyles and emergence of pathogens.</title>
        <authorList>
            <person name="Haridas S."/>
            <person name="Albert R."/>
            <person name="Binder M."/>
            <person name="Bloem J."/>
            <person name="Labutti K."/>
            <person name="Salamov A."/>
            <person name="Andreopoulos B."/>
            <person name="Baker S."/>
            <person name="Barry K."/>
            <person name="Bills G."/>
            <person name="Bluhm B."/>
            <person name="Cannon C."/>
            <person name="Castanera R."/>
            <person name="Culley D."/>
            <person name="Daum C."/>
            <person name="Ezra D."/>
            <person name="Gonzalez J."/>
            <person name="Henrissat B."/>
            <person name="Kuo A."/>
            <person name="Liang C."/>
            <person name="Lipzen A."/>
            <person name="Lutzoni F."/>
            <person name="Magnuson J."/>
            <person name="Mondo S."/>
            <person name="Nolan M."/>
            <person name="Ohm R."/>
            <person name="Pangilinan J."/>
            <person name="Park H.-J."/>
            <person name="Ramirez L."/>
            <person name="Alfaro M."/>
            <person name="Sun H."/>
            <person name="Tritt A."/>
            <person name="Yoshinaga Y."/>
            <person name="Zwiers L.-H."/>
            <person name="Turgeon B."/>
            <person name="Goodwin S."/>
            <person name="Spatafora J."/>
            <person name="Crous P."/>
            <person name="Grigoriev I."/>
        </authorList>
    </citation>
    <scope>NUCLEOTIDE SEQUENCE</scope>
    <source>
        <strain evidence="2">CBS 675.92</strain>
    </source>
</reference>
<dbReference type="CDD" id="cd04794">
    <property type="entry name" value="euk_LANCL"/>
    <property type="match status" value="1"/>
</dbReference>
<dbReference type="PANTHER" id="PTHR12736:SF7">
    <property type="entry name" value="LANC-LIKE PROTEIN 3"/>
    <property type="match status" value="1"/>
</dbReference>
<accession>A0A6A5U285</accession>
<sequence>MSEQLDMSEQATAAAPEPVSMPRYFRNDAALSRRDPHKQLLASLNRLITDHPPHKIPPGGGLYYGPISVAYLFYALHNIYPDLLLDEFPMNTWSAAYLEQAQANIKQYKGPSPNKCGVSDDIMALLALYAVTAKDPDTVKELCDFAAVTIDPEASNEWLYGRAGFLYLLRFVRGAFTDNKEVTELIEDTTDEVIENIMESSRPWKWKGKAYVGAVHGAIGIITQIVLTDPSWAPKLEAELGALLSYQYEGGNFPSSLPPGRDRLVQFCHGAPGVVSSLISIKEYFPGLENRIVRVIAKGRECIWERGLLTKEPCLCHGISGNALALEGEQFEHFMTYTTGHEIKSMGKDGMLEKSNDPSALWCGEAGRAWAWAIADKGLPKRFLGYNDI</sequence>
<dbReference type="Proteomes" id="UP000800035">
    <property type="component" value="Unassembled WGS sequence"/>
</dbReference>
<feature type="binding site" evidence="1">
    <location>
        <position position="316"/>
    </location>
    <ligand>
        <name>Zn(2+)</name>
        <dbReference type="ChEBI" id="CHEBI:29105"/>
    </ligand>
</feature>
<dbReference type="GO" id="GO:0005886">
    <property type="term" value="C:plasma membrane"/>
    <property type="evidence" value="ECO:0007669"/>
    <property type="project" value="TreeGrafter"/>
</dbReference>
<evidence type="ECO:0000313" key="3">
    <source>
        <dbReference type="Proteomes" id="UP000800035"/>
    </source>
</evidence>